<evidence type="ECO:0000259" key="7">
    <source>
        <dbReference type="Pfam" id="PF17777"/>
    </source>
</evidence>
<evidence type="ECO:0000256" key="6">
    <source>
        <dbReference type="SAM" id="MobiDB-lite"/>
    </source>
</evidence>
<keyword evidence="9" id="KW-1185">Reference proteome</keyword>
<dbReference type="EMBL" id="RXIC02000019">
    <property type="protein sequence ID" value="KAB1227732.1"/>
    <property type="molecule type" value="Genomic_DNA"/>
</dbReference>
<comment type="function">
    <text evidence="1">Ribosomal protein P0 is the functional equivalent of E.coli protein L10.</text>
</comment>
<feature type="domain" description="Large ribosomal subunit protein uL10-like insertion" evidence="7">
    <location>
        <begin position="91"/>
        <end position="160"/>
    </location>
</feature>
<feature type="compositionally biased region" description="Acidic residues" evidence="6">
    <location>
        <begin position="488"/>
        <end position="499"/>
    </location>
</feature>
<dbReference type="GO" id="GO:0002181">
    <property type="term" value="P:cytoplasmic translation"/>
    <property type="evidence" value="ECO:0007669"/>
    <property type="project" value="TreeGrafter"/>
</dbReference>
<name>A0A6A1WR24_9ROSI</name>
<proteinExistence type="inferred from homology"/>
<dbReference type="Pfam" id="PF00428">
    <property type="entry name" value="Ribosomal_60s"/>
    <property type="match status" value="2"/>
</dbReference>
<dbReference type="OrthoDB" id="10259902at2759"/>
<dbReference type="GO" id="GO:0003735">
    <property type="term" value="F:structural constituent of ribosome"/>
    <property type="evidence" value="ECO:0007669"/>
    <property type="project" value="TreeGrafter"/>
</dbReference>
<evidence type="ECO:0000256" key="3">
    <source>
        <dbReference type="ARBA" id="ARBA00011521"/>
    </source>
</evidence>
<evidence type="ECO:0000256" key="5">
    <source>
        <dbReference type="ARBA" id="ARBA00023274"/>
    </source>
</evidence>
<dbReference type="Gene3D" id="3.90.105.20">
    <property type="match status" value="2"/>
</dbReference>
<evidence type="ECO:0000256" key="2">
    <source>
        <dbReference type="ARBA" id="ARBA00008889"/>
    </source>
</evidence>
<feature type="domain" description="Large ribosomal subunit protein uL10-like insertion" evidence="7">
    <location>
        <begin position="299"/>
        <end position="368"/>
    </location>
</feature>
<comment type="subunit">
    <text evidence="3">P0 forms a pentameric complex by interaction with dimers of P1 and P2.</text>
</comment>
<evidence type="ECO:0000313" key="8">
    <source>
        <dbReference type="EMBL" id="KAB1227732.1"/>
    </source>
</evidence>
<gene>
    <name evidence="8" type="ORF">CJ030_MR1G028879</name>
</gene>
<dbReference type="GO" id="GO:0022625">
    <property type="term" value="C:cytosolic large ribosomal subunit"/>
    <property type="evidence" value="ECO:0007669"/>
    <property type="project" value="TreeGrafter"/>
</dbReference>
<feature type="region of interest" description="Disordered" evidence="6">
    <location>
        <begin position="481"/>
        <end position="505"/>
    </location>
</feature>
<dbReference type="InterPro" id="IPR043164">
    <property type="entry name" value="Ribosomal_uL10-like_insert_sf"/>
</dbReference>
<dbReference type="Gene3D" id="3.30.70.1730">
    <property type="match status" value="2"/>
</dbReference>
<comment type="caution">
    <text evidence="8">The sequence shown here is derived from an EMBL/GenBank/DDBJ whole genome shotgun (WGS) entry which is preliminary data.</text>
</comment>
<accession>A0A6A1WR24</accession>
<dbReference type="Proteomes" id="UP000516437">
    <property type="component" value="Chromosome 1"/>
</dbReference>
<dbReference type="PANTHER" id="PTHR45699:SF3">
    <property type="entry name" value="LARGE RIBOSOMAL SUBUNIT PROTEIN UL10"/>
    <property type="match status" value="1"/>
</dbReference>
<keyword evidence="5" id="KW-0687">Ribonucleoprotein</keyword>
<dbReference type="Pfam" id="PF00466">
    <property type="entry name" value="Ribosomal_L10"/>
    <property type="match status" value="1"/>
</dbReference>
<evidence type="ECO:0000313" key="9">
    <source>
        <dbReference type="Proteomes" id="UP000516437"/>
    </source>
</evidence>
<dbReference type="SUPFAM" id="SSF160369">
    <property type="entry name" value="Ribosomal protein L10-like"/>
    <property type="match status" value="1"/>
</dbReference>
<sequence>MAVKRSRAEKKISYDKKLCALLSDYSQILVVNSDNVGSNQLQNIRQGLRGDSVVLMGKNTMMKRSIRVLSQTTGNEAINNLIPLLVVGAPARVGLVAPVDVVVPPGNTGLDPSQTSFFQVLNIPTKINKGTVEIITPVELIKKGDKVGSSEAALLAKLGIRPFSYGLVAVSVYDNGSVFRPEVLDLTEDDLLGKFAAGVSMVTSMSLAVSYPTLAAAPHMFVNAYKNALSIAVVTEYSFPHAEQVKEFLKDPSKFAVALAPVAAAESAAVAGNVGLIFTKGDLKEVREEVAKYKVGAPARVGLVAPVDVVVPPGNTGLDPSQTSFFQVLNIPTKINKGTVEIITPVELIKKGDKVGSSEAALLAKLGIRPFSYGLVAVSVYDNGSVFRPEVLDLTEDDLLGKFAAGVSMVTSMSLAVSYPTLAAAPHMFVNAYKNALSIAVVTEYSFPHAEQVKEFLKDPSKFAVALAPVAAAESAAVANDAAKVEEKEEVEEESDDDMVLNLFD</sequence>
<dbReference type="PANTHER" id="PTHR45699">
    <property type="entry name" value="60S ACIDIC RIBOSOMAL PROTEIN P0"/>
    <property type="match status" value="1"/>
</dbReference>
<comment type="similarity">
    <text evidence="2">Belongs to the universal ribosomal protein uL10 family.</text>
</comment>
<dbReference type="InterPro" id="IPR050323">
    <property type="entry name" value="Ribosomal_protein_uL10"/>
</dbReference>
<evidence type="ECO:0000256" key="4">
    <source>
        <dbReference type="ARBA" id="ARBA00022980"/>
    </source>
</evidence>
<dbReference type="FunFam" id="3.90.105.20:FF:000001">
    <property type="entry name" value="60S acidic ribosomal protein P0"/>
    <property type="match status" value="2"/>
</dbReference>
<dbReference type="InterPro" id="IPR043141">
    <property type="entry name" value="Ribosomal_uL10-like_sf"/>
</dbReference>
<dbReference type="InterPro" id="IPR040637">
    <property type="entry name" value="Ribosomal_uL10-like_insert"/>
</dbReference>
<protein>
    <submittedName>
        <fullName evidence="8">60S acidic ribosomal protein P0</fullName>
    </submittedName>
</protein>
<dbReference type="Pfam" id="PF17777">
    <property type="entry name" value="RL10P_insert"/>
    <property type="match status" value="2"/>
</dbReference>
<evidence type="ECO:0000256" key="1">
    <source>
        <dbReference type="ARBA" id="ARBA00002200"/>
    </source>
</evidence>
<dbReference type="InterPro" id="IPR001790">
    <property type="entry name" value="Ribosomal_uL10"/>
</dbReference>
<keyword evidence="4 8" id="KW-0689">Ribosomal protein</keyword>
<dbReference type="GO" id="GO:0000027">
    <property type="term" value="P:ribosomal large subunit assembly"/>
    <property type="evidence" value="ECO:0007669"/>
    <property type="project" value="TreeGrafter"/>
</dbReference>
<dbReference type="GO" id="GO:0070180">
    <property type="term" value="F:large ribosomal subunit rRNA binding"/>
    <property type="evidence" value="ECO:0007669"/>
    <property type="project" value="TreeGrafter"/>
</dbReference>
<dbReference type="AlphaFoldDB" id="A0A6A1WR24"/>
<reference evidence="8 9" key="1">
    <citation type="journal article" date="2019" name="Plant Biotechnol. J.">
        <title>The red bayberry genome and genetic basis of sex determination.</title>
        <authorList>
            <person name="Jia H.M."/>
            <person name="Jia H.J."/>
            <person name="Cai Q.L."/>
            <person name="Wang Y."/>
            <person name="Zhao H.B."/>
            <person name="Yang W.F."/>
            <person name="Wang G.Y."/>
            <person name="Li Y.H."/>
            <person name="Zhan D.L."/>
            <person name="Shen Y.T."/>
            <person name="Niu Q.F."/>
            <person name="Chang L."/>
            <person name="Qiu J."/>
            <person name="Zhao L."/>
            <person name="Xie H.B."/>
            <person name="Fu W.Y."/>
            <person name="Jin J."/>
            <person name="Li X.W."/>
            <person name="Jiao Y."/>
            <person name="Zhou C.C."/>
            <person name="Tu T."/>
            <person name="Chai C.Y."/>
            <person name="Gao J.L."/>
            <person name="Fan L.J."/>
            <person name="van de Weg E."/>
            <person name="Wang J.Y."/>
            <person name="Gao Z.S."/>
        </authorList>
    </citation>
    <scope>NUCLEOTIDE SEQUENCE [LARGE SCALE GENOMIC DNA]</scope>
    <source>
        <tissue evidence="8">Leaves</tissue>
    </source>
</reference>
<organism evidence="8 9">
    <name type="scientific">Morella rubra</name>
    <name type="common">Chinese bayberry</name>
    <dbReference type="NCBI Taxonomy" id="262757"/>
    <lineage>
        <taxon>Eukaryota</taxon>
        <taxon>Viridiplantae</taxon>
        <taxon>Streptophyta</taxon>
        <taxon>Embryophyta</taxon>
        <taxon>Tracheophyta</taxon>
        <taxon>Spermatophyta</taxon>
        <taxon>Magnoliopsida</taxon>
        <taxon>eudicotyledons</taxon>
        <taxon>Gunneridae</taxon>
        <taxon>Pentapetalae</taxon>
        <taxon>rosids</taxon>
        <taxon>fabids</taxon>
        <taxon>Fagales</taxon>
        <taxon>Myricaceae</taxon>
        <taxon>Morella</taxon>
    </lineage>
</organism>